<dbReference type="RefSeq" id="WP_160654697.1">
    <property type="nucleotide sequence ID" value="NZ_JBHRWU010000001.1"/>
</dbReference>
<dbReference type="GO" id="GO:0008741">
    <property type="term" value="F:ribulokinase activity"/>
    <property type="evidence" value="ECO:0007669"/>
    <property type="project" value="UniProtKB-UniRule"/>
</dbReference>
<dbReference type="InterPro" id="IPR018483">
    <property type="entry name" value="Carb_kinase_FGGY_CS"/>
</dbReference>
<dbReference type="CDD" id="cd07781">
    <property type="entry name" value="ASKHA_NBD_FGGY_L-RBK"/>
    <property type="match status" value="1"/>
</dbReference>
<dbReference type="InterPro" id="IPR018485">
    <property type="entry name" value="FGGY_C"/>
</dbReference>
<keyword evidence="3 7" id="KW-0418">Kinase</keyword>
<dbReference type="GO" id="GO:0005524">
    <property type="term" value="F:ATP binding"/>
    <property type="evidence" value="ECO:0007669"/>
    <property type="project" value="UniProtKB-UniRule"/>
</dbReference>
<evidence type="ECO:0000256" key="9">
    <source>
        <dbReference type="RuleBase" id="RU003455"/>
    </source>
</evidence>
<dbReference type="AlphaFoldDB" id="A0A6N8TYF3"/>
<keyword evidence="13" id="KW-1185">Reference proteome</keyword>
<evidence type="ECO:0000313" key="12">
    <source>
        <dbReference type="EMBL" id="MXQ51018.1"/>
    </source>
</evidence>
<dbReference type="InterPro" id="IPR018484">
    <property type="entry name" value="FGGY_N"/>
</dbReference>
<comment type="caution">
    <text evidence="12">The sequence shown here is derived from an EMBL/GenBank/DDBJ whole genome shotgun (WGS) entry which is preliminary data.</text>
</comment>
<evidence type="ECO:0000256" key="2">
    <source>
        <dbReference type="ARBA" id="ARBA00022741"/>
    </source>
</evidence>
<feature type="domain" description="Carbohydrate kinase FGGY C-terminal" evidence="11">
    <location>
        <begin position="289"/>
        <end position="487"/>
    </location>
</feature>
<evidence type="ECO:0000256" key="3">
    <source>
        <dbReference type="ARBA" id="ARBA00022777"/>
    </source>
</evidence>
<dbReference type="NCBIfam" id="NF003154">
    <property type="entry name" value="PRK04123.1"/>
    <property type="match status" value="1"/>
</dbReference>
<dbReference type="InterPro" id="IPR000577">
    <property type="entry name" value="Carb_kinase_FGGY"/>
</dbReference>
<evidence type="ECO:0000256" key="4">
    <source>
        <dbReference type="ARBA" id="ARBA00022840"/>
    </source>
</evidence>
<protein>
    <recommendedName>
        <fullName evidence="7 8">Ribulokinase</fullName>
        <ecNumber evidence="7 8">2.7.1.16</ecNumber>
    </recommendedName>
</protein>
<keyword evidence="4 7" id="KW-0067">ATP-binding</keyword>
<dbReference type="PANTHER" id="PTHR43435">
    <property type="entry name" value="RIBULOKINASE"/>
    <property type="match status" value="1"/>
</dbReference>
<evidence type="ECO:0000256" key="7">
    <source>
        <dbReference type="HAMAP-Rule" id="MF_00520"/>
    </source>
</evidence>
<reference evidence="12 13" key="1">
    <citation type="submission" date="2019-12" db="EMBL/GenBank/DDBJ databases">
        <title>Salinicoccus cyprini sp. nov., isolated from gastro-intestinal tract of mirror carp, Cyprinus carpio var. specularis, collected from Gobind Sagar Reservoir, Himachal Pradesh, India.</title>
        <authorList>
            <person name="Talwar C."/>
            <person name="Singh A.K."/>
            <person name="Lal R."/>
            <person name="Negi R.K."/>
        </authorList>
    </citation>
    <scope>NUCLEOTIDE SEQUENCE [LARGE SCALE GENOMIC DNA]</scope>
    <source>
        <strain evidence="12 13">J-82</strain>
    </source>
</reference>
<accession>A0A6N8TYF3</accession>
<name>A0A6N8TYF3_9STAP</name>
<evidence type="ECO:0000256" key="8">
    <source>
        <dbReference type="NCBIfam" id="TIGR01234"/>
    </source>
</evidence>
<organism evidence="12 13">
    <name type="scientific">Salinicoccus hispanicus</name>
    <dbReference type="NCBI Taxonomy" id="157225"/>
    <lineage>
        <taxon>Bacteria</taxon>
        <taxon>Bacillati</taxon>
        <taxon>Bacillota</taxon>
        <taxon>Bacilli</taxon>
        <taxon>Bacillales</taxon>
        <taxon>Staphylococcaceae</taxon>
        <taxon>Salinicoccus</taxon>
    </lineage>
</organism>
<dbReference type="Pfam" id="PF00370">
    <property type="entry name" value="FGGY_N"/>
    <property type="match status" value="1"/>
</dbReference>
<evidence type="ECO:0000256" key="5">
    <source>
        <dbReference type="ARBA" id="ARBA00022935"/>
    </source>
</evidence>
<comment type="similarity">
    <text evidence="7 9">Belongs to the ribulokinase family.</text>
</comment>
<comment type="catalytic activity">
    <reaction evidence="7 9">
        <text>L-ribulose + ATP = L-ribulose 5-phosphate + ADP + H(+)</text>
        <dbReference type="Rhea" id="RHEA:22072"/>
        <dbReference type="ChEBI" id="CHEBI:15378"/>
        <dbReference type="ChEBI" id="CHEBI:16880"/>
        <dbReference type="ChEBI" id="CHEBI:30616"/>
        <dbReference type="ChEBI" id="CHEBI:58226"/>
        <dbReference type="ChEBI" id="CHEBI:456216"/>
        <dbReference type="EC" id="2.7.1.16"/>
    </reaction>
</comment>
<gene>
    <name evidence="7" type="primary">araB</name>
    <name evidence="12" type="ORF">GQ671_07010</name>
</gene>
<keyword evidence="5 7" id="KW-0054">Arabinose catabolism</keyword>
<dbReference type="GO" id="GO:0005737">
    <property type="term" value="C:cytoplasm"/>
    <property type="evidence" value="ECO:0007669"/>
    <property type="project" value="TreeGrafter"/>
</dbReference>
<comment type="pathway">
    <text evidence="7 9">Carbohydrate degradation; L-arabinose degradation via L-ribulose; D-xylulose 5-phosphate from L-arabinose (bacterial route): step 2/3.</text>
</comment>
<keyword evidence="1 7" id="KW-0808">Transferase</keyword>
<evidence type="ECO:0000259" key="10">
    <source>
        <dbReference type="Pfam" id="PF00370"/>
    </source>
</evidence>
<evidence type="ECO:0000256" key="6">
    <source>
        <dbReference type="ARBA" id="ARBA00023277"/>
    </source>
</evidence>
<evidence type="ECO:0000259" key="11">
    <source>
        <dbReference type="Pfam" id="PF02782"/>
    </source>
</evidence>
<dbReference type="PROSITE" id="PS00445">
    <property type="entry name" value="FGGY_KINASES_2"/>
    <property type="match status" value="1"/>
</dbReference>
<feature type="domain" description="Carbohydrate kinase FGGY N-terminal" evidence="10">
    <location>
        <begin position="6"/>
        <end position="276"/>
    </location>
</feature>
<evidence type="ECO:0000256" key="1">
    <source>
        <dbReference type="ARBA" id="ARBA00022679"/>
    </source>
</evidence>
<dbReference type="Gene3D" id="3.30.420.40">
    <property type="match status" value="2"/>
</dbReference>
<dbReference type="Proteomes" id="UP000436284">
    <property type="component" value="Unassembled WGS sequence"/>
</dbReference>
<dbReference type="NCBIfam" id="TIGR01234">
    <property type="entry name" value="L-ribulokinase"/>
    <property type="match status" value="1"/>
</dbReference>
<dbReference type="GO" id="GO:0019150">
    <property type="term" value="F:D-ribulokinase activity"/>
    <property type="evidence" value="ECO:0007669"/>
    <property type="project" value="TreeGrafter"/>
</dbReference>
<dbReference type="PANTHER" id="PTHR43435:SF4">
    <property type="entry name" value="FGGY CARBOHYDRATE KINASE DOMAIN-CONTAINING PROTEIN"/>
    <property type="match status" value="1"/>
</dbReference>
<dbReference type="GO" id="GO:0019569">
    <property type="term" value="P:L-arabinose catabolic process to D-xylulose 5-phosphate"/>
    <property type="evidence" value="ECO:0007669"/>
    <property type="project" value="UniProtKB-UniRule"/>
</dbReference>
<dbReference type="EC" id="2.7.1.16" evidence="7 8"/>
<dbReference type="InterPro" id="IPR005929">
    <property type="entry name" value="Ribulokinase"/>
</dbReference>
<evidence type="ECO:0000313" key="13">
    <source>
        <dbReference type="Proteomes" id="UP000436284"/>
    </source>
</evidence>
<dbReference type="PIRSF" id="PIRSF000538">
    <property type="entry name" value="GlpK"/>
    <property type="match status" value="1"/>
</dbReference>
<dbReference type="InterPro" id="IPR043129">
    <property type="entry name" value="ATPase_NBD"/>
</dbReference>
<dbReference type="HAMAP" id="MF_00520">
    <property type="entry name" value="Ribulokinase"/>
    <property type="match status" value="1"/>
</dbReference>
<comment type="catalytic activity">
    <reaction evidence="7">
        <text>D-ribulose + ATP = D-ribulose 5-phosphate + ADP + H(+)</text>
        <dbReference type="Rhea" id="RHEA:17601"/>
        <dbReference type="ChEBI" id="CHEBI:15378"/>
        <dbReference type="ChEBI" id="CHEBI:17173"/>
        <dbReference type="ChEBI" id="CHEBI:30616"/>
        <dbReference type="ChEBI" id="CHEBI:58121"/>
        <dbReference type="ChEBI" id="CHEBI:456216"/>
        <dbReference type="EC" id="2.7.1.16"/>
    </reaction>
</comment>
<sequence>MDGNFAVGLDFGTESARAVLVSLENGQEIADHVVVYQHGVINEKLPYSDVRLGPDWALQHPDDYIGFIKVSILEIVRKSGVSPEKIVGIGVGFTSCTMLPVDDSNTPLCLNPKFAEDPNSWVKLWKHHAAQKAANKLNHIASERKEPFLHKYGGKISSEWMIPKILQIHEESRDIYEAADRFVEAGDWVVSMMTGNYMKSSCAAGYKALWNKGKYPSNEFFKALDPDLEKLTETKLRGEIHPLGTKAGELTEELAADIGLPVGTAVAVSIIDAHASVPAMGITGPGKMVMAMGTSICHLVLGEEEVDVEGISGVVEDGIIPGFYGYEAGQPAGGDIFAWYLNNSVPKYVEEAANLEDLSLHDWLEREAAILKPGESGLLALDWWNGNRTTLVDAELSGLLVGMSLDTKPEEIYRALLESLAFGTRKVIDTFEQNGILIEELYACGGLPNKNSLLMQIFADITNRTIKIADTSQTPAIGAAMYGAVAAGKEKGGFDNIEEAAEKMKRIKDEYITPIAANVEAYEKIYEHFNDLYNYFGKDSKVMKSLLSLRTESKIWH</sequence>
<dbReference type="OrthoDB" id="9805576at2"/>
<dbReference type="SUPFAM" id="SSF53067">
    <property type="entry name" value="Actin-like ATPase domain"/>
    <property type="match status" value="2"/>
</dbReference>
<keyword evidence="2 7" id="KW-0547">Nucleotide-binding</keyword>
<dbReference type="EMBL" id="WUUK01000002">
    <property type="protein sequence ID" value="MXQ51018.1"/>
    <property type="molecule type" value="Genomic_DNA"/>
</dbReference>
<dbReference type="Pfam" id="PF02782">
    <property type="entry name" value="FGGY_C"/>
    <property type="match status" value="1"/>
</dbReference>
<keyword evidence="6 7" id="KW-0119">Carbohydrate metabolism</keyword>
<proteinExistence type="inferred from homology"/>
<dbReference type="UniPathway" id="UPA00145">
    <property type="reaction ID" value="UER00566"/>
</dbReference>